<dbReference type="RefSeq" id="XP_016761506.1">
    <property type="nucleotide sequence ID" value="XM_016905095.1"/>
</dbReference>
<organism evidence="2 3">
    <name type="scientific">Sphaerulina musiva (strain SO2202)</name>
    <name type="common">Poplar stem canker fungus</name>
    <name type="synonym">Septoria musiva</name>
    <dbReference type="NCBI Taxonomy" id="692275"/>
    <lineage>
        <taxon>Eukaryota</taxon>
        <taxon>Fungi</taxon>
        <taxon>Dikarya</taxon>
        <taxon>Ascomycota</taxon>
        <taxon>Pezizomycotina</taxon>
        <taxon>Dothideomycetes</taxon>
        <taxon>Dothideomycetidae</taxon>
        <taxon>Mycosphaerellales</taxon>
        <taxon>Mycosphaerellaceae</taxon>
        <taxon>Sphaerulina</taxon>
    </lineage>
</organism>
<keyword evidence="3" id="KW-1185">Reference proteome</keyword>
<sequence>MGTRIDLWLRRPGSSTLAFLRSQLDARATATTLLPSPQHAVFRSSTSRGDHISGAGDDDDHGPWKRRYYRSEQSEQDPELAKQKRAAAMEAVLRTTLGPDGISVTSGTRPDFKSLRQDSDFSSSTSDLVKRMVDSTMHGTDLKLWTALLQHVNRRDGLPGVIMVWKALRQHAIDLPTFGEEADILWPTFITSGIRKRRVQSGRSRETEDSLFVEVLQYAARLNDRSGTIYAKLYSTAIGTWLHINPFLAPKWHRYLAEHFGDDCIDLKALVNDCTTRAAFKAFKTIYLECGKHNLYDYFIPELLRRIGVEDTLKWHQLFIKNGDAPQPETFAMPLVQQLFDHDKDRSLPMVHRKPINSEDFVVPKDGISIDFPSLTRATMSALVGEVHGIKQREVSDSFAAKLFATRAFPLDMVVSGLGILGIDKLGPLALREMALRAGSATNLTTHLTTVRRLQIAISNSTYCQLLLKLAMDEAHDLYHVLLRSDQHPDAFEDIKTQENLLGFFLEQGDLGSAQVTLAGLSLKGDLTQAKAWNRILQHYISKGEYRLVAQTVEQMQGLDMVLTERTLTFMHRHLLPKRNPGKAPPDAMLEEYLGVPPLQFTTNMYTYTAERGVHVSPRLWIENMKRLGMLQKWDELERLAHWLAVFYQDWKRAVFTNERRAGRKVRANVTLRTIFSPTMREALIVWGFRSAVNRKLLFEREATNGSDCQPWARGLLLLKRLNKHGLHHFGQQTTPELVRRVVKLRMWILFGPGYSTKRINQEAKRHNRLSLAQYIQHANALWDGQLFDFDPKWYEPQNHPILLVALFGPQRRVSQKRGDKADVVAYARAIAGRRPMPASFDRVGYRRRRIWEMSPFCIPA</sequence>
<dbReference type="eggNOG" id="ENOG502S1QC">
    <property type="taxonomic scope" value="Eukaryota"/>
</dbReference>
<evidence type="ECO:0000313" key="2">
    <source>
        <dbReference type="EMBL" id="EMF13385.1"/>
    </source>
</evidence>
<accession>M3D5E8</accession>
<dbReference type="OrthoDB" id="5366531at2759"/>
<dbReference type="HOGENOM" id="CLU_007655_0_0_1"/>
<dbReference type="STRING" id="692275.M3D5E8"/>
<evidence type="ECO:0000256" key="1">
    <source>
        <dbReference type="SAM" id="MobiDB-lite"/>
    </source>
</evidence>
<evidence type="ECO:0008006" key="4">
    <source>
        <dbReference type="Google" id="ProtNLM"/>
    </source>
</evidence>
<protein>
    <recommendedName>
        <fullName evidence="4">Pentatricopeptide repeat domain-containing protein</fullName>
    </recommendedName>
</protein>
<name>M3D5E8_SPHMS</name>
<proteinExistence type="predicted"/>
<dbReference type="AlphaFoldDB" id="M3D5E8"/>
<dbReference type="GeneID" id="27902232"/>
<feature type="region of interest" description="Disordered" evidence="1">
    <location>
        <begin position="36"/>
        <end position="65"/>
    </location>
</feature>
<evidence type="ECO:0000313" key="3">
    <source>
        <dbReference type="Proteomes" id="UP000016931"/>
    </source>
</evidence>
<reference evidence="2 3" key="1">
    <citation type="journal article" date="2012" name="PLoS Pathog.">
        <title>Diverse lifestyles and strategies of plant pathogenesis encoded in the genomes of eighteen Dothideomycetes fungi.</title>
        <authorList>
            <person name="Ohm R.A."/>
            <person name="Feau N."/>
            <person name="Henrissat B."/>
            <person name="Schoch C.L."/>
            <person name="Horwitz B.A."/>
            <person name="Barry K.W."/>
            <person name="Condon B.J."/>
            <person name="Copeland A.C."/>
            <person name="Dhillon B."/>
            <person name="Glaser F."/>
            <person name="Hesse C.N."/>
            <person name="Kosti I."/>
            <person name="LaButti K."/>
            <person name="Lindquist E.A."/>
            <person name="Lucas S."/>
            <person name="Salamov A.A."/>
            <person name="Bradshaw R.E."/>
            <person name="Ciuffetti L."/>
            <person name="Hamelin R.C."/>
            <person name="Kema G.H.J."/>
            <person name="Lawrence C."/>
            <person name="Scott J.A."/>
            <person name="Spatafora J.W."/>
            <person name="Turgeon B.G."/>
            <person name="de Wit P.J.G.M."/>
            <person name="Zhong S."/>
            <person name="Goodwin S.B."/>
            <person name="Grigoriev I.V."/>
        </authorList>
    </citation>
    <scope>NUCLEOTIDE SEQUENCE [LARGE SCALE GENOMIC DNA]</scope>
    <source>
        <strain evidence="2 3">SO2202</strain>
    </source>
</reference>
<dbReference type="OMA" id="ARMFATR"/>
<gene>
    <name evidence="2" type="ORF">SEPMUDRAFT_148703</name>
</gene>
<dbReference type="EMBL" id="KB456263">
    <property type="protein sequence ID" value="EMF13385.1"/>
    <property type="molecule type" value="Genomic_DNA"/>
</dbReference>
<dbReference type="Proteomes" id="UP000016931">
    <property type="component" value="Unassembled WGS sequence"/>
</dbReference>